<gene>
    <name evidence="1" type="ORF">ZEAMMB73_Zm00001d047074</name>
</gene>
<dbReference type="ExpressionAtlas" id="A0A1D6P6R5">
    <property type="expression patterns" value="baseline and differential"/>
</dbReference>
<dbReference type="EMBL" id="CM000785">
    <property type="protein sequence ID" value="AQL05552.1"/>
    <property type="molecule type" value="Genomic_DNA"/>
</dbReference>
<organism evidence="1">
    <name type="scientific">Zea mays</name>
    <name type="common">Maize</name>
    <dbReference type="NCBI Taxonomy" id="4577"/>
    <lineage>
        <taxon>Eukaryota</taxon>
        <taxon>Viridiplantae</taxon>
        <taxon>Streptophyta</taxon>
        <taxon>Embryophyta</taxon>
        <taxon>Tracheophyta</taxon>
        <taxon>Spermatophyta</taxon>
        <taxon>Magnoliopsida</taxon>
        <taxon>Liliopsida</taxon>
        <taxon>Poales</taxon>
        <taxon>Poaceae</taxon>
        <taxon>PACMAD clade</taxon>
        <taxon>Panicoideae</taxon>
        <taxon>Andropogonodae</taxon>
        <taxon>Andropogoneae</taxon>
        <taxon>Tripsacinae</taxon>
        <taxon>Zea</taxon>
    </lineage>
</organism>
<dbReference type="PANTHER" id="PTHR45523">
    <property type="entry name" value="TETRATRICOPEPTIDE REPEAT (TPR)-CONTAINING PROTEIN-RELATED"/>
    <property type="match status" value="1"/>
</dbReference>
<dbReference type="Pfam" id="PF06101">
    <property type="entry name" value="Vps62"/>
    <property type="match status" value="2"/>
</dbReference>
<reference evidence="1" key="1">
    <citation type="submission" date="2015-12" db="EMBL/GenBank/DDBJ databases">
        <title>Update maize B73 reference genome by single molecule sequencing technologies.</title>
        <authorList>
            <consortium name="Maize Genome Sequencing Project"/>
            <person name="Ware D."/>
        </authorList>
    </citation>
    <scope>NUCLEOTIDE SEQUENCE</scope>
    <source>
        <tissue evidence="1">Seedling</tissue>
    </source>
</reference>
<sequence>MVISSHMEGVGNREAVWQHRYLRLVGPFLYVFENLMSTTYKQWFSLRGKQVHQVPTELTNGVHNILALHDSGQVNPKILEDTGALILLFDNDEGRKIWQNRLQGAIYRASGSAISSFPGVALPSEAHSFKGNFLDVADTEKLFVAGILDELKICFSCGYESNHKLKKILLAKESSLFEFRAVGGQVELSMKGGNLLIGTILGSLEIEDQYYYPGSPVPRFLARSFINSMQTQELPSLSRKNSAGPRNTPLMKNDSEENFFEASDDFDEFETPMHQKRTISDYFSTQKFLPTSVPSLQPPTFKRIPDLIPDTELQTGKFTLEGSGTFNSFVKAQIVIYDQHSPQYNSLDNRVVVTVATLSFFCHRPTVIAIMEFMNAINLANGSDTDKDKSTYPATVEDSAIEESKSDLESEPSIKPLLAKGKSRIVFHLTSSMAEAQILLMNENGDRLATLSQNNLSTDIKVFTSSFSIKAALGNLKISDDSLLSSHPYFWVCDMRNPGGRSFVEIDFSSYNVGDEDYCGYDYSLVGQLSEVRIVYLNRFVQEIISYFMGLVPKSSDAVVKLKDNKTNSEKWVSKTDMEGSPALKLDVSFSRPIIVMPRETNSNDFLELDVLYITVQNEFQWIGGDKNEMSTVHLDILTVTVRDINLVIGMNMVRGETIIQDVEGLSFELRRSLRDLRHQLPVVEAAIKVDVLKATLSNREYEIISECALSNFSETPHPVPTLDDPRYGTSTTPSHVSASSSESIHVLSEGAETWIANKFSVSINLVELSLHSGSTRDSPLASVQASGAWLFYKSNTRGENFMYATLKGFSVFDDREGTKDELRLAIGKSASVRDTSSVDGYDNPNELDSGERRIQKDLGLEPIPSMLILDAIFRKSSSSVSVCVQRPKFLVALDFLLAVIEFFVPSAQSLLSNDEDKDLLHMITPVVLNDQIYFQEHSTFSLSPQKPLIVDNERFDHFVYDGKGGKLYLLDSEGKILSSPCTESFIHVLGCKRLQFRNVTIVNGEYLDSCISLGDDSCYSASRNDHVYLVREDDGSLSTPSKEIRGDSVKNGSADISTEFIMELQAIGPELTFYSTSRNAGENLALSTKVIHAHTDAFCRLIMKGDSMEMNGNILGLKMESNGIRVIEPFDMVVKYSNASGKTNLHLLVSEIYMNFSFSILRLFLAVEEEISAFLRMSSKKISLVCYQFDKVATMQGNANDQVLSFWRPRAPSGYAIFGDYLTPMNEPPTKGVLALNTNIVRVKRPLSYKLVWQSGSPRTNIFHQKDLEDKISNIDQLCSVWLPVAPAGYVAMGCVASSGTAEPPLSSAFCLTASLVSSCNLRDCIALRDNTNMIFWRVDNAFGSFLPGDPASMSVDGNAYDLRHMLFDSADSSSKTVSRRQDSRNDFSQLERSELTSGRLFDAVASFKLIWSNSGTSSPKKLSIWRPMLSEGMFYFGDIAVNGYEPPNSTVVLRDTGEDTFLRAPEGFDLVGRIKKHRGTEGVSFWFPKAPSGFVALGCVASKSSPTKEDFSLLRCIRNDMVAGGQFSEESL</sequence>
<evidence type="ECO:0000313" key="1">
    <source>
        <dbReference type="EMBL" id="AQL05552.1"/>
    </source>
</evidence>
<protein>
    <submittedName>
        <fullName evidence="1">Pleckstrin homology (PH) domain-containing protein</fullName>
    </submittedName>
</protein>
<feature type="non-terminal residue" evidence="1">
    <location>
        <position position="1534"/>
    </location>
</feature>
<proteinExistence type="predicted"/>
<dbReference type="PANTHER" id="PTHR45523:SF3">
    <property type="entry name" value="VACUOLAR PROTEIN SORTING-ASSOCIATED PROTEIN 13A"/>
    <property type="match status" value="1"/>
</dbReference>
<dbReference type="InterPro" id="IPR009291">
    <property type="entry name" value="Vps62"/>
</dbReference>
<accession>A0A1D6P6R5</accession>
<name>A0A1D6P6R5_MAIZE</name>
<dbReference type="SUPFAM" id="SSF50729">
    <property type="entry name" value="PH domain-like"/>
    <property type="match status" value="1"/>
</dbReference>